<evidence type="ECO:0000256" key="5">
    <source>
        <dbReference type="SAM" id="Phobius"/>
    </source>
</evidence>
<comment type="caution">
    <text evidence="6">The sequence shown here is derived from an EMBL/GenBank/DDBJ whole genome shotgun (WGS) entry which is preliminary data.</text>
</comment>
<evidence type="ECO:0000313" key="6">
    <source>
        <dbReference type="EMBL" id="RJX71238.1"/>
    </source>
</evidence>
<comment type="subcellular location">
    <subcellularLocation>
        <location evidence="1">Membrane</location>
        <topology evidence="1">Multi-pass membrane protein</topology>
    </subcellularLocation>
</comment>
<dbReference type="Pfam" id="PF09685">
    <property type="entry name" value="MamF_MmsF"/>
    <property type="match status" value="1"/>
</dbReference>
<dbReference type="AlphaFoldDB" id="A0A419R656"/>
<keyword evidence="7" id="KW-1185">Reference proteome</keyword>
<dbReference type="InterPro" id="IPR019109">
    <property type="entry name" value="MamF_MmsF"/>
</dbReference>
<sequence length="124" mass="13173">MNDTGTNGGPAPAGGGFDFNHSTIISLCYLASFITGISGLVGIVLAYVWRKDAAASWEASHYAYHIRTFWIGFIGSIIGGVLMIVLVGFLILLAVAVLVVVRSVLALLAAQKHEPMPNPDSWTI</sequence>
<evidence type="ECO:0000256" key="4">
    <source>
        <dbReference type="ARBA" id="ARBA00023136"/>
    </source>
</evidence>
<keyword evidence="3 5" id="KW-1133">Transmembrane helix</keyword>
<accession>A0A419R656</accession>
<protein>
    <recommendedName>
        <fullName evidence="8">DUF4870 domain-containing protein</fullName>
    </recommendedName>
</protein>
<evidence type="ECO:0000313" key="7">
    <source>
        <dbReference type="Proteomes" id="UP000284322"/>
    </source>
</evidence>
<gene>
    <name evidence="6" type="ORF">D6858_00990</name>
</gene>
<keyword evidence="2 5" id="KW-0812">Transmembrane</keyword>
<dbReference type="OrthoDB" id="5405464at2"/>
<dbReference type="RefSeq" id="WP_120106256.1">
    <property type="nucleotide sequence ID" value="NZ_RAHJ01000003.1"/>
</dbReference>
<evidence type="ECO:0000256" key="1">
    <source>
        <dbReference type="ARBA" id="ARBA00004141"/>
    </source>
</evidence>
<dbReference type="EMBL" id="RAHJ01000003">
    <property type="protein sequence ID" value="RJX71238.1"/>
    <property type="molecule type" value="Genomic_DNA"/>
</dbReference>
<organism evidence="6 7">
    <name type="scientific">Tsuneonella suprasediminis</name>
    <dbReference type="NCBI Taxonomy" id="2306996"/>
    <lineage>
        <taxon>Bacteria</taxon>
        <taxon>Pseudomonadati</taxon>
        <taxon>Pseudomonadota</taxon>
        <taxon>Alphaproteobacteria</taxon>
        <taxon>Sphingomonadales</taxon>
        <taxon>Erythrobacteraceae</taxon>
        <taxon>Tsuneonella</taxon>
    </lineage>
</organism>
<feature type="transmembrane region" description="Helical" evidence="5">
    <location>
        <begin position="27"/>
        <end position="49"/>
    </location>
</feature>
<reference evidence="6 7" key="1">
    <citation type="submission" date="2018-09" db="EMBL/GenBank/DDBJ databases">
        <title>Altererythrobacter sp.Ery1 and Ery12, the genome sequencing of novel strains in genus Alterythrobacter.</title>
        <authorList>
            <person name="Cheng H."/>
            <person name="Wu Y.-H."/>
            <person name="Fang C."/>
            <person name="Xu X.-W."/>
        </authorList>
    </citation>
    <scope>NUCLEOTIDE SEQUENCE [LARGE SCALE GENOMIC DNA]</scope>
    <source>
        <strain evidence="6 7">Ery12</strain>
    </source>
</reference>
<proteinExistence type="predicted"/>
<evidence type="ECO:0000256" key="3">
    <source>
        <dbReference type="ARBA" id="ARBA00022989"/>
    </source>
</evidence>
<dbReference type="Proteomes" id="UP000284322">
    <property type="component" value="Unassembled WGS sequence"/>
</dbReference>
<feature type="transmembrane region" description="Helical" evidence="5">
    <location>
        <begin position="69"/>
        <end position="101"/>
    </location>
</feature>
<name>A0A419R656_9SPHN</name>
<evidence type="ECO:0008006" key="8">
    <source>
        <dbReference type="Google" id="ProtNLM"/>
    </source>
</evidence>
<keyword evidence="4 5" id="KW-0472">Membrane</keyword>
<evidence type="ECO:0000256" key="2">
    <source>
        <dbReference type="ARBA" id="ARBA00022692"/>
    </source>
</evidence>